<sequence>MAKMSPLSLCILTHTLFTRPILRFPEVFHSAYDLATLIAIEFLYLIFLFSLLSTASVVFSVASLYSSSKPPSSFLSLLSSALPRALPRLALAFLFVSLLMILYNLLFLRLSFFAFAYYAMAESESYRNSTSIAVVAAVVVIVVVYFALHVYITAWWHLPSELLSDNVLHFSSSSPP</sequence>
<evidence type="ECO:0000313" key="3">
    <source>
        <dbReference type="Proteomes" id="UP001420932"/>
    </source>
</evidence>
<feature type="transmembrane region" description="Helical" evidence="1">
    <location>
        <begin position="42"/>
        <end position="65"/>
    </location>
</feature>
<keyword evidence="1" id="KW-1133">Transmembrane helix</keyword>
<name>A0AAP0EFS0_9MAGN</name>
<keyword evidence="3" id="KW-1185">Reference proteome</keyword>
<gene>
    <name evidence="2" type="ORF">Syun_027531</name>
</gene>
<dbReference type="EMBL" id="JBBNAF010000012">
    <property type="protein sequence ID" value="KAK9092620.1"/>
    <property type="molecule type" value="Genomic_DNA"/>
</dbReference>
<keyword evidence="1" id="KW-0812">Transmembrane</keyword>
<evidence type="ECO:0000256" key="1">
    <source>
        <dbReference type="SAM" id="Phobius"/>
    </source>
</evidence>
<feature type="transmembrane region" description="Helical" evidence="1">
    <location>
        <begin position="86"/>
        <end position="119"/>
    </location>
</feature>
<dbReference type="PANTHER" id="PTHR33133:SF24">
    <property type="entry name" value="OS01G0800300 PROTEIN"/>
    <property type="match status" value="1"/>
</dbReference>
<dbReference type="Proteomes" id="UP001420932">
    <property type="component" value="Unassembled WGS sequence"/>
</dbReference>
<comment type="caution">
    <text evidence="2">The sequence shown here is derived from an EMBL/GenBank/DDBJ whole genome shotgun (WGS) entry which is preliminary data.</text>
</comment>
<keyword evidence="1" id="KW-0472">Membrane</keyword>
<feature type="transmembrane region" description="Helical" evidence="1">
    <location>
        <begin position="131"/>
        <end position="152"/>
    </location>
</feature>
<proteinExistence type="predicted"/>
<dbReference type="AlphaFoldDB" id="A0AAP0EFS0"/>
<organism evidence="2 3">
    <name type="scientific">Stephania yunnanensis</name>
    <dbReference type="NCBI Taxonomy" id="152371"/>
    <lineage>
        <taxon>Eukaryota</taxon>
        <taxon>Viridiplantae</taxon>
        <taxon>Streptophyta</taxon>
        <taxon>Embryophyta</taxon>
        <taxon>Tracheophyta</taxon>
        <taxon>Spermatophyta</taxon>
        <taxon>Magnoliopsida</taxon>
        <taxon>Ranunculales</taxon>
        <taxon>Menispermaceae</taxon>
        <taxon>Menispermoideae</taxon>
        <taxon>Cissampelideae</taxon>
        <taxon>Stephania</taxon>
    </lineage>
</organism>
<protein>
    <submittedName>
        <fullName evidence="2">Uncharacterized protein</fullName>
    </submittedName>
</protein>
<dbReference type="PANTHER" id="PTHR33133">
    <property type="entry name" value="OS08G0107100 PROTEIN-RELATED"/>
    <property type="match status" value="1"/>
</dbReference>
<reference evidence="2 3" key="1">
    <citation type="submission" date="2024-01" db="EMBL/GenBank/DDBJ databases">
        <title>Genome assemblies of Stephania.</title>
        <authorList>
            <person name="Yang L."/>
        </authorList>
    </citation>
    <scope>NUCLEOTIDE SEQUENCE [LARGE SCALE GENOMIC DNA]</scope>
    <source>
        <strain evidence="2">YNDBR</strain>
        <tissue evidence="2">Leaf</tissue>
    </source>
</reference>
<accession>A0AAP0EFS0</accession>
<evidence type="ECO:0000313" key="2">
    <source>
        <dbReference type="EMBL" id="KAK9092620.1"/>
    </source>
</evidence>